<comment type="caution">
    <text evidence="7">The sequence shown here is derived from an EMBL/GenBank/DDBJ whole genome shotgun (WGS) entry which is preliminary data.</text>
</comment>
<protein>
    <recommendedName>
        <fullName evidence="6">Elp3/MiaA/NifB-like radical SAM core domain-containing protein</fullName>
    </recommendedName>
</protein>
<dbReference type="PANTHER" id="PTHR43409">
    <property type="entry name" value="ANAEROBIC MAGNESIUM-PROTOPORPHYRIN IX MONOMETHYL ESTER CYCLASE-RELATED"/>
    <property type="match status" value="1"/>
</dbReference>
<gene>
    <name evidence="7" type="ORF">S03H2_12302</name>
</gene>
<dbReference type="EMBL" id="BARU01006264">
    <property type="protein sequence ID" value="GAH46424.1"/>
    <property type="molecule type" value="Genomic_DNA"/>
</dbReference>
<comment type="cofactor">
    <cofactor evidence="1">
        <name>[4Fe-4S] cluster</name>
        <dbReference type="ChEBI" id="CHEBI:49883"/>
    </cofactor>
</comment>
<dbReference type="GO" id="GO:0051536">
    <property type="term" value="F:iron-sulfur cluster binding"/>
    <property type="evidence" value="ECO:0007669"/>
    <property type="project" value="UniProtKB-KW"/>
</dbReference>
<accession>X1GXR8</accession>
<dbReference type="InterPro" id="IPR051198">
    <property type="entry name" value="BchE-like"/>
</dbReference>
<organism evidence="7">
    <name type="scientific">marine sediment metagenome</name>
    <dbReference type="NCBI Taxonomy" id="412755"/>
    <lineage>
        <taxon>unclassified sequences</taxon>
        <taxon>metagenomes</taxon>
        <taxon>ecological metagenomes</taxon>
    </lineage>
</organism>
<keyword evidence="2" id="KW-0949">S-adenosyl-L-methionine</keyword>
<dbReference type="PANTHER" id="PTHR43409:SF7">
    <property type="entry name" value="BLL1977 PROTEIN"/>
    <property type="match status" value="1"/>
</dbReference>
<dbReference type="AlphaFoldDB" id="X1GXR8"/>
<feature type="domain" description="Elp3/MiaA/NifB-like radical SAM core" evidence="6">
    <location>
        <begin position="4"/>
        <end position="180"/>
    </location>
</feature>
<dbReference type="GO" id="GO:0005829">
    <property type="term" value="C:cytosol"/>
    <property type="evidence" value="ECO:0007669"/>
    <property type="project" value="TreeGrafter"/>
</dbReference>
<sequence>MTEIIAISNHYGGQPVKVMIADPNFMAIPERVSSLCDLMLDQDLNMTFSALVRADSMARNPEIVRKMCEVGIASFEMGIESPKTEDLSSTKKGINQSIQRKAVQTIRASGGNAGGSLIIGLPDHTEQDIRRFPLYAKEIGLTSAAFAIVTPFPRTQFYEEMNKSDLIFETDWDNFDEMHSVYKTQHLSKETIEELATYCMAKFWTLDTLIDRAKVLQRRIPGKPPLIAFIMGRVREAGFLLNAGEEVKKKNFGRYAKVFLQAYADPSVERYTREVGIHNVLEMSRFLAILGPQTIQCTLRFDDEETSFIFRMTSTTVESINVINGREENATIDFDLDLKELVTNYHVSSAWAIRTLWNSYTGRGRLKGQWNLFKFLVAISVETVAWKLKRGGNIHSP</sequence>
<evidence type="ECO:0000256" key="3">
    <source>
        <dbReference type="ARBA" id="ARBA00022723"/>
    </source>
</evidence>
<evidence type="ECO:0000313" key="7">
    <source>
        <dbReference type="EMBL" id="GAH46424.1"/>
    </source>
</evidence>
<dbReference type="SMART" id="SM00729">
    <property type="entry name" value="Elp3"/>
    <property type="match status" value="1"/>
</dbReference>
<evidence type="ECO:0000256" key="2">
    <source>
        <dbReference type="ARBA" id="ARBA00022691"/>
    </source>
</evidence>
<keyword evidence="5" id="KW-0411">Iron-sulfur</keyword>
<reference evidence="7" key="1">
    <citation type="journal article" date="2014" name="Front. Microbiol.">
        <title>High frequency of phylogenetically diverse reductive dehalogenase-homologous genes in deep subseafloor sedimentary metagenomes.</title>
        <authorList>
            <person name="Kawai M."/>
            <person name="Futagami T."/>
            <person name="Toyoda A."/>
            <person name="Takaki Y."/>
            <person name="Nishi S."/>
            <person name="Hori S."/>
            <person name="Arai W."/>
            <person name="Tsubouchi T."/>
            <person name="Morono Y."/>
            <person name="Uchiyama I."/>
            <person name="Ito T."/>
            <person name="Fujiyama A."/>
            <person name="Inagaki F."/>
            <person name="Takami H."/>
        </authorList>
    </citation>
    <scope>NUCLEOTIDE SEQUENCE</scope>
    <source>
        <strain evidence="7">Expedition CK06-06</strain>
    </source>
</reference>
<evidence type="ECO:0000256" key="4">
    <source>
        <dbReference type="ARBA" id="ARBA00023004"/>
    </source>
</evidence>
<keyword evidence="4" id="KW-0408">Iron</keyword>
<proteinExistence type="predicted"/>
<name>X1GXR8_9ZZZZ</name>
<dbReference type="Gene3D" id="3.30.750.200">
    <property type="match status" value="1"/>
</dbReference>
<dbReference type="GO" id="GO:0046872">
    <property type="term" value="F:metal ion binding"/>
    <property type="evidence" value="ECO:0007669"/>
    <property type="project" value="UniProtKB-KW"/>
</dbReference>
<evidence type="ECO:0000259" key="6">
    <source>
        <dbReference type="SMART" id="SM00729"/>
    </source>
</evidence>
<dbReference type="GO" id="GO:0003824">
    <property type="term" value="F:catalytic activity"/>
    <property type="evidence" value="ECO:0007669"/>
    <property type="project" value="InterPro"/>
</dbReference>
<evidence type="ECO:0000256" key="5">
    <source>
        <dbReference type="ARBA" id="ARBA00023014"/>
    </source>
</evidence>
<evidence type="ECO:0000256" key="1">
    <source>
        <dbReference type="ARBA" id="ARBA00001966"/>
    </source>
</evidence>
<keyword evidence="3" id="KW-0479">Metal-binding</keyword>
<dbReference type="InterPro" id="IPR006638">
    <property type="entry name" value="Elp3/MiaA/NifB-like_rSAM"/>
</dbReference>
<dbReference type="InterPro" id="IPR058240">
    <property type="entry name" value="rSAM_sf"/>
</dbReference>
<dbReference type="SUPFAM" id="SSF102114">
    <property type="entry name" value="Radical SAM enzymes"/>
    <property type="match status" value="1"/>
</dbReference>